<dbReference type="GO" id="GO:0003735">
    <property type="term" value="F:structural constituent of ribosome"/>
    <property type="evidence" value="ECO:0007669"/>
    <property type="project" value="InterPro"/>
</dbReference>
<evidence type="ECO:0000256" key="2">
    <source>
        <dbReference type="ARBA" id="ARBA00022730"/>
    </source>
</evidence>
<comment type="similarity">
    <text evidence="1 7">Belongs to the universal ribosomal protein uL18 family.</text>
</comment>
<evidence type="ECO:0000256" key="4">
    <source>
        <dbReference type="ARBA" id="ARBA00022980"/>
    </source>
</evidence>
<dbReference type="HAMAP" id="MF_01337_B">
    <property type="entry name" value="Ribosomal_uL18_B"/>
    <property type="match status" value="1"/>
</dbReference>
<dbReference type="InterPro" id="IPR005484">
    <property type="entry name" value="Ribosomal_uL18_bac/plant/anim"/>
</dbReference>
<keyword evidence="3 7" id="KW-0694">RNA-binding</keyword>
<dbReference type="PANTHER" id="PTHR12899">
    <property type="entry name" value="39S RIBOSOMAL PROTEIN L18, MITOCHONDRIAL"/>
    <property type="match status" value="1"/>
</dbReference>
<dbReference type="Gene3D" id="3.30.420.100">
    <property type="match status" value="1"/>
</dbReference>
<dbReference type="OrthoDB" id="9810939at2"/>
<name>A0A0P6Y4Z8_9CHLR</name>
<proteinExistence type="inferred from homology"/>
<evidence type="ECO:0000313" key="8">
    <source>
        <dbReference type="EMBL" id="KPL84093.1"/>
    </source>
</evidence>
<dbReference type="Proteomes" id="UP000050544">
    <property type="component" value="Unassembled WGS sequence"/>
</dbReference>
<reference evidence="8 9" key="1">
    <citation type="submission" date="2015-07" db="EMBL/GenBank/DDBJ databases">
        <title>Whole genome sequence of Thermanaerothrix daxensis DSM 23592.</title>
        <authorList>
            <person name="Hemp J."/>
            <person name="Ward L.M."/>
            <person name="Pace L.A."/>
            <person name="Fischer W.W."/>
        </authorList>
    </citation>
    <scope>NUCLEOTIDE SEQUENCE [LARGE SCALE GENOMIC DNA]</scope>
    <source>
        <strain evidence="8 9">GNS-1</strain>
    </source>
</reference>
<dbReference type="GO" id="GO:0008097">
    <property type="term" value="F:5S rRNA binding"/>
    <property type="evidence" value="ECO:0007669"/>
    <property type="project" value="TreeGrafter"/>
</dbReference>
<organism evidence="8 9">
    <name type="scientific">Thermanaerothrix daxensis</name>
    <dbReference type="NCBI Taxonomy" id="869279"/>
    <lineage>
        <taxon>Bacteria</taxon>
        <taxon>Bacillati</taxon>
        <taxon>Chloroflexota</taxon>
        <taxon>Anaerolineae</taxon>
        <taxon>Anaerolineales</taxon>
        <taxon>Anaerolineaceae</taxon>
        <taxon>Thermanaerothrix</taxon>
    </lineage>
</organism>
<evidence type="ECO:0000256" key="5">
    <source>
        <dbReference type="ARBA" id="ARBA00023274"/>
    </source>
</evidence>
<dbReference type="NCBIfam" id="TIGR00060">
    <property type="entry name" value="L18_bact"/>
    <property type="match status" value="1"/>
</dbReference>
<dbReference type="InterPro" id="IPR057268">
    <property type="entry name" value="Ribosomal_L18"/>
</dbReference>
<dbReference type="GO" id="GO:0022625">
    <property type="term" value="C:cytosolic large ribosomal subunit"/>
    <property type="evidence" value="ECO:0007669"/>
    <property type="project" value="TreeGrafter"/>
</dbReference>
<gene>
    <name evidence="7" type="primary">rplR</name>
    <name evidence="8" type="ORF">SE15_02610</name>
</gene>
<dbReference type="GO" id="GO:0006412">
    <property type="term" value="P:translation"/>
    <property type="evidence" value="ECO:0007669"/>
    <property type="project" value="UniProtKB-UniRule"/>
</dbReference>
<dbReference type="EMBL" id="LGKO01000002">
    <property type="protein sequence ID" value="KPL84093.1"/>
    <property type="molecule type" value="Genomic_DNA"/>
</dbReference>
<evidence type="ECO:0000256" key="3">
    <source>
        <dbReference type="ARBA" id="ARBA00022884"/>
    </source>
</evidence>
<evidence type="ECO:0000313" key="9">
    <source>
        <dbReference type="Proteomes" id="UP000050544"/>
    </source>
</evidence>
<dbReference type="InterPro" id="IPR004389">
    <property type="entry name" value="Ribosomal_uL18_bac-type"/>
</dbReference>
<dbReference type="RefSeq" id="WP_054520537.1">
    <property type="nucleotide sequence ID" value="NZ_LGKO01000002.1"/>
</dbReference>
<dbReference type="PANTHER" id="PTHR12899:SF3">
    <property type="entry name" value="LARGE RIBOSOMAL SUBUNIT PROTEIN UL18M"/>
    <property type="match status" value="1"/>
</dbReference>
<accession>A0A0P6Y4Z8</accession>
<dbReference type="SUPFAM" id="SSF53137">
    <property type="entry name" value="Translational machinery components"/>
    <property type="match status" value="1"/>
</dbReference>
<comment type="caution">
    <text evidence="8">The sequence shown here is derived from an EMBL/GenBank/DDBJ whole genome shotgun (WGS) entry which is preliminary data.</text>
</comment>
<keyword evidence="9" id="KW-1185">Reference proteome</keyword>
<comment type="function">
    <text evidence="7">This is one of the proteins that bind and probably mediate the attachment of the 5S RNA into the large ribosomal subunit, where it forms part of the central protuberance.</text>
</comment>
<evidence type="ECO:0000256" key="1">
    <source>
        <dbReference type="ARBA" id="ARBA00007116"/>
    </source>
</evidence>
<keyword evidence="4 7" id="KW-0689">Ribosomal protein</keyword>
<evidence type="ECO:0000256" key="7">
    <source>
        <dbReference type="HAMAP-Rule" id="MF_01337"/>
    </source>
</evidence>
<keyword evidence="2 7" id="KW-0699">rRNA-binding</keyword>
<sequence>MSRLSRAEARIRRHRRVRKKVFGTPERPRLCVFRSLKEIYAQVIDDEAGHTLAAASSIDHELREKLQGLSKTEKARLVGELVGRRAVEKGIRQVVFDRGGFKYIGRVKALADGARAAGLEF</sequence>
<dbReference type="PATRIC" id="fig|869279.4.peg.522"/>
<dbReference type="AlphaFoldDB" id="A0A0P6Y4Z8"/>
<dbReference type="Pfam" id="PF00861">
    <property type="entry name" value="Ribosomal_L18p"/>
    <property type="match status" value="1"/>
</dbReference>
<comment type="subunit">
    <text evidence="7">Part of the 50S ribosomal subunit; part of the 5S rRNA/L5/L18/L25 subcomplex. Contacts the 5S and 23S rRNAs.</text>
</comment>
<protein>
    <recommendedName>
        <fullName evidence="6 7">Large ribosomal subunit protein uL18</fullName>
    </recommendedName>
</protein>
<dbReference type="FunFam" id="3.30.420.100:FF:000001">
    <property type="entry name" value="50S ribosomal protein L18"/>
    <property type="match status" value="1"/>
</dbReference>
<keyword evidence="5 7" id="KW-0687">Ribonucleoprotein</keyword>
<dbReference type="CDD" id="cd00432">
    <property type="entry name" value="Ribosomal_L18_L5e"/>
    <property type="match status" value="1"/>
</dbReference>
<dbReference type="STRING" id="869279.SE15_02610"/>
<evidence type="ECO:0000256" key="6">
    <source>
        <dbReference type="ARBA" id="ARBA00035197"/>
    </source>
</evidence>